<evidence type="ECO:0000313" key="2">
    <source>
        <dbReference type="EMBL" id="KAE9407756.1"/>
    </source>
</evidence>
<evidence type="ECO:0000313" key="3">
    <source>
        <dbReference type="Proteomes" id="UP000799118"/>
    </source>
</evidence>
<keyword evidence="1" id="KW-0472">Membrane</keyword>
<feature type="transmembrane region" description="Helical" evidence="1">
    <location>
        <begin position="61"/>
        <end position="80"/>
    </location>
</feature>
<name>A0A6A4IAR6_9AGAR</name>
<dbReference type="Proteomes" id="UP000799118">
    <property type="component" value="Unassembled WGS sequence"/>
</dbReference>
<accession>A0A6A4IAR6</accession>
<keyword evidence="1" id="KW-0812">Transmembrane</keyword>
<keyword evidence="3" id="KW-1185">Reference proteome</keyword>
<organism evidence="2 3">
    <name type="scientific">Gymnopus androsaceus JB14</name>
    <dbReference type="NCBI Taxonomy" id="1447944"/>
    <lineage>
        <taxon>Eukaryota</taxon>
        <taxon>Fungi</taxon>
        <taxon>Dikarya</taxon>
        <taxon>Basidiomycota</taxon>
        <taxon>Agaricomycotina</taxon>
        <taxon>Agaricomycetes</taxon>
        <taxon>Agaricomycetidae</taxon>
        <taxon>Agaricales</taxon>
        <taxon>Marasmiineae</taxon>
        <taxon>Omphalotaceae</taxon>
        <taxon>Gymnopus</taxon>
    </lineage>
</organism>
<gene>
    <name evidence="2" type="ORF">BT96DRAFT_83405</name>
</gene>
<proteinExistence type="predicted"/>
<protein>
    <submittedName>
        <fullName evidence="2">Uncharacterized protein</fullName>
    </submittedName>
</protein>
<evidence type="ECO:0000256" key="1">
    <source>
        <dbReference type="SAM" id="Phobius"/>
    </source>
</evidence>
<keyword evidence="1" id="KW-1133">Transmembrane helix</keyword>
<sequence>MTMTSTMTIMMRFVQLQHALNSPSYSTIGFRLSSESMRWVCDDLANSQRSYYIYYKFGLHAAGYGYITGCTRGFVLLLLIA</sequence>
<dbReference type="EMBL" id="ML769394">
    <property type="protein sequence ID" value="KAE9407756.1"/>
    <property type="molecule type" value="Genomic_DNA"/>
</dbReference>
<dbReference type="AlphaFoldDB" id="A0A6A4IAR6"/>
<reference evidence="2" key="1">
    <citation type="journal article" date="2019" name="Environ. Microbiol.">
        <title>Fungal ecological strategies reflected in gene transcription - a case study of two litter decomposers.</title>
        <authorList>
            <person name="Barbi F."/>
            <person name="Kohler A."/>
            <person name="Barry K."/>
            <person name="Baskaran P."/>
            <person name="Daum C."/>
            <person name="Fauchery L."/>
            <person name="Ihrmark K."/>
            <person name="Kuo A."/>
            <person name="LaButti K."/>
            <person name="Lipzen A."/>
            <person name="Morin E."/>
            <person name="Grigoriev I.V."/>
            <person name="Henrissat B."/>
            <person name="Lindahl B."/>
            <person name="Martin F."/>
        </authorList>
    </citation>
    <scope>NUCLEOTIDE SEQUENCE</scope>
    <source>
        <strain evidence="2">JB14</strain>
    </source>
</reference>